<comment type="subcellular location">
    <subcellularLocation>
        <location evidence="1">Nucleus</location>
    </subcellularLocation>
</comment>
<dbReference type="PANTHER" id="PTHR16515:SF49">
    <property type="entry name" value="GASTRULA ZINC FINGER PROTEIN XLCGF49.1-LIKE-RELATED"/>
    <property type="match status" value="1"/>
</dbReference>
<feature type="binding site" evidence="11">
    <location>
        <position position="5"/>
    </location>
    <ligand>
        <name>Zn(2+)</name>
        <dbReference type="ChEBI" id="CHEBI:29105"/>
    </ligand>
</feature>
<evidence type="ECO:0000256" key="5">
    <source>
        <dbReference type="ARBA" id="ARBA00022833"/>
    </source>
</evidence>
<dbReference type="GO" id="GO:0008270">
    <property type="term" value="F:zinc ion binding"/>
    <property type="evidence" value="ECO:0007669"/>
    <property type="project" value="UniProtKB-UniRule"/>
</dbReference>
<evidence type="ECO:0000256" key="2">
    <source>
        <dbReference type="ARBA" id="ARBA00022723"/>
    </source>
</evidence>
<dbReference type="Pfam" id="PF07776">
    <property type="entry name" value="zf-AD"/>
    <property type="match status" value="1"/>
</dbReference>
<evidence type="ECO:0000256" key="11">
    <source>
        <dbReference type="PROSITE-ProRule" id="PRU01263"/>
    </source>
</evidence>
<feature type="binding site" evidence="11">
    <location>
        <position position="55"/>
    </location>
    <ligand>
        <name>Zn(2+)</name>
        <dbReference type="ChEBI" id="CHEBI:29105"/>
    </ligand>
</feature>
<keyword evidence="4 10" id="KW-0863">Zinc-finger</keyword>
<organism evidence="14">
    <name type="scientific">Drosophila melanogaster</name>
    <name type="common">Fruit fly</name>
    <dbReference type="NCBI Taxonomy" id="7227"/>
    <lineage>
        <taxon>Eukaryota</taxon>
        <taxon>Metazoa</taxon>
        <taxon>Ecdysozoa</taxon>
        <taxon>Arthropoda</taxon>
        <taxon>Hexapoda</taxon>
        <taxon>Insecta</taxon>
        <taxon>Pterygota</taxon>
        <taxon>Neoptera</taxon>
        <taxon>Endopterygota</taxon>
        <taxon>Diptera</taxon>
        <taxon>Brachycera</taxon>
        <taxon>Muscomorpha</taxon>
        <taxon>Ephydroidea</taxon>
        <taxon>Drosophilidae</taxon>
        <taxon>Drosophila</taxon>
        <taxon>Sophophora</taxon>
    </lineage>
</organism>
<evidence type="ECO:0000313" key="14">
    <source>
        <dbReference type="EMBL" id="ACL68750.1"/>
    </source>
</evidence>
<gene>
    <name evidence="14" type="primary">CG31782-RA</name>
</gene>
<sequence length="204" mass="23605">MENICRVCLSGHDELVNIFDEKPGPGPSIPDLIAQWSEYPVFKGDFLPEHICPTCLEDAKNEYKVPKTLKSPKIEPADFDDTEGVGDIFQTYCPSQQTKKALGDHIDSNSNNMKDTRLDPSVKPHKCNDCSKLFRFKNQLTKHIQTHTGERPHQCPLCYWAFKQKHHLVRHMIVHTRYGPYKCFICQRSFKKQSLLRTHNSIHN</sequence>
<dbReference type="SMART" id="SM00355">
    <property type="entry name" value="ZnF_C2H2"/>
    <property type="match status" value="3"/>
</dbReference>
<keyword evidence="6" id="KW-0805">Transcription regulation</keyword>
<dbReference type="OrthoDB" id="9439903at2759"/>
<evidence type="ECO:0000256" key="4">
    <source>
        <dbReference type="ARBA" id="ARBA00022771"/>
    </source>
</evidence>
<dbReference type="InterPro" id="IPR036236">
    <property type="entry name" value="Znf_C2H2_sf"/>
</dbReference>
<dbReference type="GO" id="GO:0005634">
    <property type="term" value="C:nucleus"/>
    <property type="evidence" value="ECO:0007669"/>
    <property type="project" value="UniProtKB-SubCell"/>
</dbReference>
<feature type="binding site" evidence="11">
    <location>
        <position position="52"/>
    </location>
    <ligand>
        <name>Zn(2+)</name>
        <dbReference type="ChEBI" id="CHEBI:29105"/>
    </ligand>
</feature>
<evidence type="ECO:0000259" key="12">
    <source>
        <dbReference type="PROSITE" id="PS50157"/>
    </source>
</evidence>
<dbReference type="VEuPathDB" id="VectorBase:FBgn0037085"/>
<dbReference type="InterPro" id="IPR013087">
    <property type="entry name" value="Znf_C2H2_type"/>
</dbReference>
<evidence type="ECO:0000256" key="1">
    <source>
        <dbReference type="ARBA" id="ARBA00004123"/>
    </source>
</evidence>
<dbReference type="PROSITE" id="PS00028">
    <property type="entry name" value="ZINC_FINGER_C2H2_1"/>
    <property type="match status" value="3"/>
</dbReference>
<evidence type="ECO:0000256" key="7">
    <source>
        <dbReference type="ARBA" id="ARBA00023125"/>
    </source>
</evidence>
<feature type="binding site" evidence="11">
    <location>
        <position position="8"/>
    </location>
    <ligand>
        <name>Zn(2+)</name>
        <dbReference type="ChEBI" id="CHEBI:29105"/>
    </ligand>
</feature>
<dbReference type="FunFam" id="3.30.160.60:FF:000202">
    <property type="entry name" value="Zinc finger protein 574"/>
    <property type="match status" value="1"/>
</dbReference>
<feature type="domain" description="ZAD" evidence="13">
    <location>
        <begin position="3"/>
        <end position="79"/>
    </location>
</feature>
<dbReference type="GO" id="GO:0032502">
    <property type="term" value="P:developmental process"/>
    <property type="evidence" value="ECO:0007669"/>
    <property type="project" value="UniProtKB-ARBA"/>
</dbReference>
<dbReference type="FunFam" id="3.30.160.60:FF:000139">
    <property type="entry name" value="zinc finger protein 1 homolog"/>
    <property type="match status" value="1"/>
</dbReference>
<keyword evidence="9" id="KW-0539">Nucleus</keyword>
<dbReference type="PANTHER" id="PTHR16515">
    <property type="entry name" value="PR DOMAIN ZINC FINGER PROTEIN"/>
    <property type="match status" value="1"/>
</dbReference>
<evidence type="ECO:0000259" key="13">
    <source>
        <dbReference type="PROSITE" id="PS51915"/>
    </source>
</evidence>
<dbReference type="SUPFAM" id="SSF57667">
    <property type="entry name" value="beta-beta-alpha zinc fingers"/>
    <property type="match status" value="2"/>
</dbReference>
<evidence type="ECO:0000256" key="6">
    <source>
        <dbReference type="ARBA" id="ARBA00023015"/>
    </source>
</evidence>
<dbReference type="PROSITE" id="PS50157">
    <property type="entry name" value="ZINC_FINGER_C2H2_2"/>
    <property type="match status" value="3"/>
</dbReference>
<dbReference type="SUPFAM" id="SSF57716">
    <property type="entry name" value="Glucocorticoid receptor-like (DNA-binding domain)"/>
    <property type="match status" value="1"/>
</dbReference>
<dbReference type="ExpressionAtlas" id="B8A411">
    <property type="expression patterns" value="baseline and differential"/>
</dbReference>
<keyword evidence="7" id="KW-0238">DNA-binding</keyword>
<feature type="domain" description="C2H2-type" evidence="12">
    <location>
        <begin position="181"/>
        <end position="204"/>
    </location>
</feature>
<keyword evidence="5 11" id="KW-0862">Zinc</keyword>
<evidence type="ECO:0000256" key="10">
    <source>
        <dbReference type="PROSITE-ProRule" id="PRU00042"/>
    </source>
</evidence>
<dbReference type="InterPro" id="IPR050331">
    <property type="entry name" value="Zinc_finger"/>
</dbReference>
<dbReference type="InterPro" id="IPR012934">
    <property type="entry name" value="Znf_AD"/>
</dbReference>
<feature type="domain" description="C2H2-type" evidence="12">
    <location>
        <begin position="153"/>
        <end position="180"/>
    </location>
</feature>
<dbReference type="PROSITE" id="PS51915">
    <property type="entry name" value="ZAD"/>
    <property type="match status" value="1"/>
</dbReference>
<evidence type="ECO:0000256" key="8">
    <source>
        <dbReference type="ARBA" id="ARBA00023163"/>
    </source>
</evidence>
<evidence type="ECO:0000256" key="9">
    <source>
        <dbReference type="ARBA" id="ARBA00023242"/>
    </source>
</evidence>
<dbReference type="Pfam" id="PF00096">
    <property type="entry name" value="zf-C2H2"/>
    <property type="match status" value="3"/>
</dbReference>
<keyword evidence="3" id="KW-0677">Repeat</keyword>
<name>B8A411_DROME</name>
<keyword evidence="2 11" id="KW-0479">Metal-binding</keyword>
<dbReference type="EMBL" id="BT056303">
    <property type="protein sequence ID" value="ACL68750.1"/>
    <property type="molecule type" value="mRNA"/>
</dbReference>
<proteinExistence type="evidence at transcript level"/>
<dbReference type="AlphaFoldDB" id="B8A411"/>
<reference evidence="14" key="1">
    <citation type="submission" date="2009-01" db="EMBL/GenBank/DDBJ databases">
        <authorList>
            <person name="Carlson J."/>
            <person name="Booth B."/>
            <person name="Frise E."/>
            <person name="Sandler J."/>
            <person name="Wan K."/>
            <person name="Yu C."/>
            <person name="Celniker S."/>
        </authorList>
    </citation>
    <scope>NUCLEOTIDE SEQUENCE</scope>
</reference>
<dbReference type="GO" id="GO:0003677">
    <property type="term" value="F:DNA binding"/>
    <property type="evidence" value="ECO:0007669"/>
    <property type="project" value="UniProtKB-KW"/>
</dbReference>
<keyword evidence="8" id="KW-0804">Transcription</keyword>
<dbReference type="Gene3D" id="3.30.160.60">
    <property type="entry name" value="Classic Zinc Finger"/>
    <property type="match status" value="3"/>
</dbReference>
<protein>
    <submittedName>
        <fullName evidence="14">MIP03418p</fullName>
    </submittedName>
</protein>
<feature type="domain" description="C2H2-type" evidence="12">
    <location>
        <begin position="125"/>
        <end position="152"/>
    </location>
</feature>
<accession>B8A411</accession>
<evidence type="ECO:0000256" key="3">
    <source>
        <dbReference type="ARBA" id="ARBA00022737"/>
    </source>
</evidence>